<organism evidence="1 2">
    <name type="scientific">Leptospira inadai serovar Lyme</name>
    <dbReference type="NCBI Taxonomy" id="293084"/>
    <lineage>
        <taxon>Bacteria</taxon>
        <taxon>Pseudomonadati</taxon>
        <taxon>Spirochaetota</taxon>
        <taxon>Spirochaetia</taxon>
        <taxon>Leptospirales</taxon>
        <taxon>Leptospiraceae</taxon>
        <taxon>Leptospira</taxon>
    </lineage>
</organism>
<comment type="caution">
    <text evidence="1">The sequence shown here is derived from an EMBL/GenBank/DDBJ whole genome shotgun (WGS) entry which is preliminary data.</text>
</comment>
<name>A0ABX4YFY9_9LEPT</name>
<dbReference type="InterPro" id="IPR029058">
    <property type="entry name" value="AB_hydrolase_fold"/>
</dbReference>
<accession>A0ABX4YFY9</accession>
<evidence type="ECO:0008006" key="3">
    <source>
        <dbReference type="Google" id="ProtNLM"/>
    </source>
</evidence>
<dbReference type="EMBL" id="MCRM02000017">
    <property type="protein sequence ID" value="PNV74172.1"/>
    <property type="molecule type" value="Genomic_DNA"/>
</dbReference>
<proteinExistence type="predicted"/>
<protein>
    <recommendedName>
        <fullName evidence="3">Alpha/beta hydrolase</fullName>
    </recommendedName>
</protein>
<evidence type="ECO:0000313" key="1">
    <source>
        <dbReference type="EMBL" id="PNV74172.1"/>
    </source>
</evidence>
<dbReference type="RefSeq" id="WP_010417459.1">
    <property type="nucleotide sequence ID" value="NZ_MCRM02000017.1"/>
</dbReference>
<reference evidence="1" key="1">
    <citation type="submission" date="2018-01" db="EMBL/GenBank/DDBJ databases">
        <title>Genomic characterization of Leptospira inadai serogroup Lyme isolated from captured rat in Brazil and comparative analysis with human reference strain.</title>
        <authorList>
            <person name="Moreno L.Z."/>
            <person name="Loureiro A.P."/>
            <person name="Miraglia F."/>
            <person name="Kremer F.S."/>
            <person name="Eslabao M.R."/>
            <person name="Dellagostin O.A."/>
            <person name="Lilenbaum W."/>
            <person name="Moreno A.M."/>
        </authorList>
    </citation>
    <scope>NUCLEOTIDE SEQUENCE [LARGE SCALE GENOMIC DNA]</scope>
    <source>
        <strain evidence="1">M34/99</strain>
    </source>
</reference>
<dbReference type="Proteomes" id="UP000094669">
    <property type="component" value="Unassembled WGS sequence"/>
</dbReference>
<evidence type="ECO:0000313" key="2">
    <source>
        <dbReference type="Proteomes" id="UP000094669"/>
    </source>
</evidence>
<dbReference type="Gene3D" id="3.40.50.1820">
    <property type="entry name" value="alpha/beta hydrolase"/>
    <property type="match status" value="1"/>
</dbReference>
<gene>
    <name evidence="1" type="ORF">BES34_015085</name>
</gene>
<keyword evidence="2" id="KW-1185">Reference proteome</keyword>
<dbReference type="SUPFAM" id="SSF53474">
    <property type="entry name" value="alpha/beta-Hydrolases"/>
    <property type="match status" value="1"/>
</dbReference>
<sequence length="421" mass="46537">MPADDLYKPTSPSFQLSKKAVHIAKDVSVGTLEGVRSILARSFEWTSGRLAEISGAPLIENSELASFLKRTGTSLQQAAEKTEEGLTRALESTATAMQKALESLDAADSVVKKTLFENIPISSIVGDSFADFLATSLIRPSFRLNGLDVGAHEVVQDWKKSGLQNVIICVPGLFCDEGLWNAKGEVTPSAVMVREGYYPIYVRFNPGAHISENGTALLALVEELLSFPEFADRKLDFISFSQGGLVFRSALFLAGQKGFLLSNRIRHALLISSPDGGSYIEKIGFWLGLGAESLPIFPVNLIGFIGNQRSDAMKDLSHGIIREQDWKEPNQISRYKQELYFNELDDVNATQVYSLVTGEEGNWSDWIGDGIVEKPSLVYLSERVYRKKPNPETRVWKLTGLSHYQIMTSPALKEILIQVLQ</sequence>